<evidence type="ECO:0000313" key="5">
    <source>
        <dbReference type="Proteomes" id="UP001326199"/>
    </source>
</evidence>
<dbReference type="Proteomes" id="UP001326199">
    <property type="component" value="Unassembled WGS sequence"/>
</dbReference>
<keyword evidence="5" id="KW-1185">Reference proteome</keyword>
<sequence length="352" mass="37006">MASSGPITTPLTTLLGIKHPILLAGMARTSSAPLAAAVSNAGGLGVIGGFMYTPDQLRGIVTELKSLLAHPSLPFGIDLALPQVGGNARKTNHDYTNGKLDELIDITIESGAKLFVCAVGVPPKHVIERLHNAGILIMNMVGHPKHAVKALDLGVDMVCPQGGEGGGHTGDISGTVLIPAVVDVARKYKPQMLNGQSAMVVAAGGIHNGRGLAAALMQGAVGVWVGTRFVASVEAGCSEQHKQAVVECGFDETERTLVLSGRPLRMKTNDWVRGWHAKPDMIRELTGKGVVPIEYDLDKGNEIDVPHLMGQVAGAIQKVQPAREIVEEMVEEAVQMLRLGGQYLAGNKGSKL</sequence>
<name>A0ABR0HNA9_9PEZI</name>
<dbReference type="InterPro" id="IPR004136">
    <property type="entry name" value="NMO"/>
</dbReference>
<dbReference type="PANTHER" id="PTHR32332:SF36">
    <property type="entry name" value="2-NITROPROPANE DIOXYGENASE FAMILY, PUTATIVE (AFU_ORTHOLOGUE AFUA_4G07940)-RELATED"/>
    <property type="match status" value="1"/>
</dbReference>
<protein>
    <recommendedName>
        <fullName evidence="6">2-nitropropane dioxygenase</fullName>
    </recommendedName>
</protein>
<dbReference type="CDD" id="cd04730">
    <property type="entry name" value="NPD_like"/>
    <property type="match status" value="1"/>
</dbReference>
<evidence type="ECO:0000256" key="2">
    <source>
        <dbReference type="ARBA" id="ARBA00022643"/>
    </source>
</evidence>
<keyword evidence="3" id="KW-0560">Oxidoreductase</keyword>
<comment type="caution">
    <text evidence="4">The sequence shown here is derived from an EMBL/GenBank/DDBJ whole genome shotgun (WGS) entry which is preliminary data.</text>
</comment>
<dbReference type="RefSeq" id="XP_062768072.1">
    <property type="nucleotide sequence ID" value="XM_062909304.1"/>
</dbReference>
<dbReference type="SUPFAM" id="SSF51412">
    <property type="entry name" value="Inosine monophosphate dehydrogenase (IMPDH)"/>
    <property type="match status" value="1"/>
</dbReference>
<evidence type="ECO:0008006" key="6">
    <source>
        <dbReference type="Google" id="ProtNLM"/>
    </source>
</evidence>
<accession>A0ABR0HNA9</accession>
<proteinExistence type="predicted"/>
<evidence type="ECO:0000256" key="1">
    <source>
        <dbReference type="ARBA" id="ARBA00022630"/>
    </source>
</evidence>
<dbReference type="Pfam" id="PF03060">
    <property type="entry name" value="NMO"/>
    <property type="match status" value="1"/>
</dbReference>
<reference evidence="4 5" key="1">
    <citation type="journal article" date="2023" name="bioRxiv">
        <title>High-quality genome assemblies of four members of thePodospora anserinaspecies complex.</title>
        <authorList>
            <person name="Ament-Velasquez S.L."/>
            <person name="Vogan A.A."/>
            <person name="Wallerman O."/>
            <person name="Hartmann F."/>
            <person name="Gautier V."/>
            <person name="Silar P."/>
            <person name="Giraud T."/>
            <person name="Johannesson H."/>
        </authorList>
    </citation>
    <scope>NUCLEOTIDE SEQUENCE [LARGE SCALE GENOMIC DNA]</scope>
    <source>
        <strain evidence="4 5">CBS 411.78</strain>
    </source>
</reference>
<evidence type="ECO:0000256" key="3">
    <source>
        <dbReference type="ARBA" id="ARBA00023002"/>
    </source>
</evidence>
<dbReference type="GeneID" id="87929647"/>
<keyword evidence="1" id="KW-0285">Flavoprotein</keyword>
<organism evidence="4 5">
    <name type="scientific">Podospora pseudopauciseta</name>
    <dbReference type="NCBI Taxonomy" id="2093780"/>
    <lineage>
        <taxon>Eukaryota</taxon>
        <taxon>Fungi</taxon>
        <taxon>Dikarya</taxon>
        <taxon>Ascomycota</taxon>
        <taxon>Pezizomycotina</taxon>
        <taxon>Sordariomycetes</taxon>
        <taxon>Sordariomycetidae</taxon>
        <taxon>Sordariales</taxon>
        <taxon>Podosporaceae</taxon>
        <taxon>Podospora</taxon>
    </lineage>
</organism>
<evidence type="ECO:0000313" key="4">
    <source>
        <dbReference type="EMBL" id="KAK4669402.1"/>
    </source>
</evidence>
<keyword evidence="2" id="KW-0288">FMN</keyword>
<dbReference type="EMBL" id="JAFFHB010000002">
    <property type="protein sequence ID" value="KAK4669402.1"/>
    <property type="molecule type" value="Genomic_DNA"/>
</dbReference>
<dbReference type="Gene3D" id="3.20.20.70">
    <property type="entry name" value="Aldolase class I"/>
    <property type="match status" value="1"/>
</dbReference>
<gene>
    <name evidence="4" type="ORF">QC763_202690</name>
</gene>
<dbReference type="PANTHER" id="PTHR32332">
    <property type="entry name" value="2-NITROPROPANE DIOXYGENASE"/>
    <property type="match status" value="1"/>
</dbReference>
<dbReference type="InterPro" id="IPR013785">
    <property type="entry name" value="Aldolase_TIM"/>
</dbReference>